<dbReference type="OrthoDB" id="335833at2"/>
<dbReference type="EC" id="2.7.13.3" evidence="3"/>
<dbReference type="Proteomes" id="UP000282529">
    <property type="component" value="Unassembled WGS sequence"/>
</dbReference>
<dbReference type="PANTHER" id="PTHR43711">
    <property type="entry name" value="TWO-COMPONENT HISTIDINE KINASE"/>
    <property type="match status" value="1"/>
</dbReference>
<name>A0A3N9P0X3_9BACL</name>
<dbReference type="Gene3D" id="1.10.287.130">
    <property type="match status" value="1"/>
</dbReference>
<dbReference type="CDD" id="cd00075">
    <property type="entry name" value="HATPase"/>
    <property type="match status" value="1"/>
</dbReference>
<gene>
    <name evidence="15" type="ORF">EH198_19850</name>
</gene>
<dbReference type="InterPro" id="IPR050736">
    <property type="entry name" value="Sensor_HK_Regulatory"/>
</dbReference>
<dbReference type="InterPro" id="IPR003594">
    <property type="entry name" value="HATPase_dom"/>
</dbReference>
<dbReference type="AlphaFoldDB" id="A0A3N9P0X3"/>
<keyword evidence="7" id="KW-0547">Nucleotide-binding</keyword>
<sequence length="352" mass="39403">MKLRLGLRSYLLLLNGVSIAVILVSVSVTYRYMLLSWNEYVLITCITVGAGFVSLLVHALLTRPLARWIRVLAGETQRVASGDFNTDVPRIGPLEFQRLAAQFNQMSGTLRELFDRLHASEEARSELIANVSHDLRTPMASIQSFVEALQDDVIQDRETFDRYLQTIRLETRRLNGLIDDLFELSRLDAGALELRQQPAAVDSLIVEVLQSYYLHLSEKQIEVDVRLPEDLGPVWIDAFEIKRALGNLLQNAIRFSPASGAIVIEARECADAYVELSVTDQGPGIAEPYQDRVFERFYRTDPSRGREGGGGAGLGLAIVKSIVQRHGGEVGVQSREGKGSRFWLTVPQTRMF</sequence>
<dbReference type="Pfam" id="PF00512">
    <property type="entry name" value="HisKA"/>
    <property type="match status" value="1"/>
</dbReference>
<dbReference type="InterPro" id="IPR004358">
    <property type="entry name" value="Sig_transdc_His_kin-like_C"/>
</dbReference>
<dbReference type="InterPro" id="IPR003660">
    <property type="entry name" value="HAMP_dom"/>
</dbReference>
<dbReference type="FunFam" id="1.10.287.130:FF:000008">
    <property type="entry name" value="Two-component sensor histidine kinase"/>
    <property type="match status" value="1"/>
</dbReference>
<comment type="caution">
    <text evidence="15">The sequence shown here is derived from an EMBL/GenBank/DDBJ whole genome shotgun (WGS) entry which is preliminary data.</text>
</comment>
<evidence type="ECO:0000256" key="4">
    <source>
        <dbReference type="ARBA" id="ARBA00022475"/>
    </source>
</evidence>
<keyword evidence="10" id="KW-0902">Two-component regulatory system</keyword>
<dbReference type="InterPro" id="IPR036097">
    <property type="entry name" value="HisK_dim/P_sf"/>
</dbReference>
<comment type="catalytic activity">
    <reaction evidence="1">
        <text>ATP + protein L-histidine = ADP + protein N-phospho-L-histidine.</text>
        <dbReference type="EC" id="2.7.13.3"/>
    </reaction>
</comment>
<keyword evidence="16" id="KW-1185">Reference proteome</keyword>
<evidence type="ECO:0000256" key="9">
    <source>
        <dbReference type="ARBA" id="ARBA00022840"/>
    </source>
</evidence>
<dbReference type="FunFam" id="3.30.565.10:FF:000006">
    <property type="entry name" value="Sensor histidine kinase WalK"/>
    <property type="match status" value="1"/>
</dbReference>
<dbReference type="SMART" id="SM00388">
    <property type="entry name" value="HisKA"/>
    <property type="match status" value="1"/>
</dbReference>
<feature type="transmembrane region" description="Helical" evidence="12">
    <location>
        <begin position="40"/>
        <end position="61"/>
    </location>
</feature>
<dbReference type="PROSITE" id="PS50885">
    <property type="entry name" value="HAMP"/>
    <property type="match status" value="1"/>
</dbReference>
<reference evidence="15 16" key="1">
    <citation type="submission" date="2018-11" db="EMBL/GenBank/DDBJ databases">
        <title>Genome sequence of strain 7197.</title>
        <authorList>
            <person name="Gao J."/>
            <person name="Sun J."/>
        </authorList>
    </citation>
    <scope>NUCLEOTIDE SEQUENCE [LARGE SCALE GENOMIC DNA]</scope>
    <source>
        <strain evidence="15 16">7197</strain>
    </source>
</reference>
<evidence type="ECO:0000256" key="2">
    <source>
        <dbReference type="ARBA" id="ARBA00004651"/>
    </source>
</evidence>
<dbReference type="SUPFAM" id="SSF158472">
    <property type="entry name" value="HAMP domain-like"/>
    <property type="match status" value="1"/>
</dbReference>
<dbReference type="SUPFAM" id="SSF55874">
    <property type="entry name" value="ATPase domain of HSP90 chaperone/DNA topoisomerase II/histidine kinase"/>
    <property type="match status" value="1"/>
</dbReference>
<dbReference type="GO" id="GO:0000155">
    <property type="term" value="F:phosphorelay sensor kinase activity"/>
    <property type="evidence" value="ECO:0007669"/>
    <property type="project" value="InterPro"/>
</dbReference>
<dbReference type="EMBL" id="RQPI01000015">
    <property type="protein sequence ID" value="RQW09147.1"/>
    <property type="molecule type" value="Genomic_DNA"/>
</dbReference>
<dbReference type="Gene3D" id="3.30.565.10">
    <property type="entry name" value="Histidine kinase-like ATPase, C-terminal domain"/>
    <property type="match status" value="1"/>
</dbReference>
<dbReference type="SMART" id="SM00387">
    <property type="entry name" value="HATPase_c"/>
    <property type="match status" value="1"/>
</dbReference>
<feature type="domain" description="Histidine kinase" evidence="13">
    <location>
        <begin position="130"/>
        <end position="350"/>
    </location>
</feature>
<evidence type="ECO:0000256" key="8">
    <source>
        <dbReference type="ARBA" id="ARBA00022777"/>
    </source>
</evidence>
<evidence type="ECO:0000256" key="7">
    <source>
        <dbReference type="ARBA" id="ARBA00022741"/>
    </source>
</evidence>
<keyword evidence="5" id="KW-0597">Phosphoprotein</keyword>
<dbReference type="PROSITE" id="PS50109">
    <property type="entry name" value="HIS_KIN"/>
    <property type="match status" value="1"/>
</dbReference>
<keyword evidence="8 15" id="KW-0418">Kinase</keyword>
<evidence type="ECO:0000256" key="3">
    <source>
        <dbReference type="ARBA" id="ARBA00012438"/>
    </source>
</evidence>
<keyword evidence="11 12" id="KW-0472">Membrane</keyword>
<feature type="domain" description="HAMP" evidence="14">
    <location>
        <begin position="63"/>
        <end position="115"/>
    </location>
</feature>
<dbReference type="SUPFAM" id="SSF47384">
    <property type="entry name" value="Homodimeric domain of signal transducing histidine kinase"/>
    <property type="match status" value="1"/>
</dbReference>
<dbReference type="InterPro" id="IPR036890">
    <property type="entry name" value="HATPase_C_sf"/>
</dbReference>
<keyword evidence="9" id="KW-0067">ATP-binding</keyword>
<keyword evidence="4" id="KW-1003">Cell membrane</keyword>
<dbReference type="CDD" id="cd06225">
    <property type="entry name" value="HAMP"/>
    <property type="match status" value="1"/>
</dbReference>
<evidence type="ECO:0000313" key="16">
    <source>
        <dbReference type="Proteomes" id="UP000282529"/>
    </source>
</evidence>
<evidence type="ECO:0000256" key="10">
    <source>
        <dbReference type="ARBA" id="ARBA00023012"/>
    </source>
</evidence>
<evidence type="ECO:0000313" key="15">
    <source>
        <dbReference type="EMBL" id="RQW09147.1"/>
    </source>
</evidence>
<evidence type="ECO:0000256" key="11">
    <source>
        <dbReference type="ARBA" id="ARBA00023136"/>
    </source>
</evidence>
<dbReference type="GO" id="GO:0005524">
    <property type="term" value="F:ATP binding"/>
    <property type="evidence" value="ECO:0007669"/>
    <property type="project" value="UniProtKB-KW"/>
</dbReference>
<dbReference type="Pfam" id="PF00672">
    <property type="entry name" value="HAMP"/>
    <property type="match status" value="1"/>
</dbReference>
<dbReference type="RefSeq" id="WP_124697253.1">
    <property type="nucleotide sequence ID" value="NZ_JBHUFE010000036.1"/>
</dbReference>
<dbReference type="GO" id="GO:0005886">
    <property type="term" value="C:plasma membrane"/>
    <property type="evidence" value="ECO:0007669"/>
    <property type="project" value="UniProtKB-SubCell"/>
</dbReference>
<evidence type="ECO:0000259" key="13">
    <source>
        <dbReference type="PROSITE" id="PS50109"/>
    </source>
</evidence>
<proteinExistence type="predicted"/>
<accession>A0A3N9P0X3</accession>
<evidence type="ECO:0000259" key="14">
    <source>
        <dbReference type="PROSITE" id="PS50885"/>
    </source>
</evidence>
<keyword evidence="6" id="KW-0808">Transferase</keyword>
<keyword evidence="12" id="KW-0812">Transmembrane</keyword>
<feature type="transmembrane region" description="Helical" evidence="12">
    <location>
        <begin position="12"/>
        <end position="34"/>
    </location>
</feature>
<evidence type="ECO:0000256" key="6">
    <source>
        <dbReference type="ARBA" id="ARBA00022679"/>
    </source>
</evidence>
<evidence type="ECO:0000256" key="5">
    <source>
        <dbReference type="ARBA" id="ARBA00022553"/>
    </source>
</evidence>
<comment type="subcellular location">
    <subcellularLocation>
        <location evidence="2">Cell membrane</location>
        <topology evidence="2">Multi-pass membrane protein</topology>
    </subcellularLocation>
</comment>
<dbReference type="SMART" id="SM00304">
    <property type="entry name" value="HAMP"/>
    <property type="match status" value="1"/>
</dbReference>
<evidence type="ECO:0000256" key="12">
    <source>
        <dbReference type="SAM" id="Phobius"/>
    </source>
</evidence>
<organism evidence="15 16">
    <name type="scientific">Paenibacillus rhizophilus</name>
    <dbReference type="NCBI Taxonomy" id="1850366"/>
    <lineage>
        <taxon>Bacteria</taxon>
        <taxon>Bacillati</taxon>
        <taxon>Bacillota</taxon>
        <taxon>Bacilli</taxon>
        <taxon>Bacillales</taxon>
        <taxon>Paenibacillaceae</taxon>
        <taxon>Paenibacillus</taxon>
    </lineage>
</organism>
<keyword evidence="12" id="KW-1133">Transmembrane helix</keyword>
<dbReference type="CDD" id="cd00082">
    <property type="entry name" value="HisKA"/>
    <property type="match status" value="1"/>
</dbReference>
<dbReference type="Gene3D" id="6.10.340.10">
    <property type="match status" value="1"/>
</dbReference>
<evidence type="ECO:0000256" key="1">
    <source>
        <dbReference type="ARBA" id="ARBA00000085"/>
    </source>
</evidence>
<protein>
    <recommendedName>
        <fullName evidence="3">histidine kinase</fullName>
        <ecNumber evidence="3">2.7.13.3</ecNumber>
    </recommendedName>
</protein>
<dbReference type="PANTHER" id="PTHR43711:SF1">
    <property type="entry name" value="HISTIDINE KINASE 1"/>
    <property type="match status" value="1"/>
</dbReference>
<dbReference type="PRINTS" id="PR00344">
    <property type="entry name" value="BCTRLSENSOR"/>
</dbReference>
<dbReference type="InterPro" id="IPR005467">
    <property type="entry name" value="His_kinase_dom"/>
</dbReference>
<dbReference type="InterPro" id="IPR003661">
    <property type="entry name" value="HisK_dim/P_dom"/>
</dbReference>
<dbReference type="Pfam" id="PF02518">
    <property type="entry name" value="HATPase_c"/>
    <property type="match status" value="1"/>
</dbReference>